<dbReference type="Proteomes" id="UP000231019">
    <property type="component" value="Unassembled WGS sequence"/>
</dbReference>
<dbReference type="PANTHER" id="PTHR37298:SF1">
    <property type="entry name" value="UPF0111 PROTEIN YKAA"/>
    <property type="match status" value="1"/>
</dbReference>
<comment type="similarity">
    <text evidence="1">Belongs to the UPF0111 family.</text>
</comment>
<name>A0A2M7GB10_9BACT</name>
<protein>
    <recommendedName>
        <fullName evidence="4">DUF47 domain-containing protein</fullName>
    </recommendedName>
</protein>
<accession>A0A2M7GB10</accession>
<dbReference type="InterPro" id="IPR038078">
    <property type="entry name" value="PhoU-like_sf"/>
</dbReference>
<evidence type="ECO:0000313" key="3">
    <source>
        <dbReference type="Proteomes" id="UP000231019"/>
    </source>
</evidence>
<dbReference type="PANTHER" id="PTHR37298">
    <property type="entry name" value="UPF0111 PROTEIN YKAA"/>
    <property type="match status" value="1"/>
</dbReference>
<dbReference type="InterPro" id="IPR018445">
    <property type="entry name" value="Put_Phosphate_transp_reg"/>
</dbReference>
<evidence type="ECO:0000256" key="1">
    <source>
        <dbReference type="ARBA" id="ARBA00008591"/>
    </source>
</evidence>
<dbReference type="InterPro" id="IPR052912">
    <property type="entry name" value="UPF0111_domain"/>
</dbReference>
<evidence type="ECO:0000313" key="2">
    <source>
        <dbReference type="EMBL" id="PIW19369.1"/>
    </source>
</evidence>
<comment type="caution">
    <text evidence="2">The sequence shown here is derived from an EMBL/GenBank/DDBJ whole genome shotgun (WGS) entry which is preliminary data.</text>
</comment>
<proteinExistence type="inferred from homology"/>
<sequence length="230" mass="26237">MIKLSLFPKDKKFFVLFNNLSQCLVEITTEFQNFLQDYEDKPIVTGQQTRDLVESSVSLRKIIDLDSKGDGLSEDLLKTLFSTFVTPMDREDIHALTKTLTSIIEHINGAARRFDMYQIKTVEPAALELSQILIESTSELKFLIERLDNLSSLERFTPHIEKLSQLEKAGDKIYRTTIKKLFCSAGESQCSTEDTLHIIKWQDIFECLENAIDKCNSAGTILMGIILKYA</sequence>
<dbReference type="AlphaFoldDB" id="A0A2M7GB10"/>
<reference evidence="2 3" key="1">
    <citation type="submission" date="2017-09" db="EMBL/GenBank/DDBJ databases">
        <title>Depth-based differentiation of microbial function through sediment-hosted aquifers and enrichment of novel symbionts in the deep terrestrial subsurface.</title>
        <authorList>
            <person name="Probst A.J."/>
            <person name="Ladd B."/>
            <person name="Jarett J.K."/>
            <person name="Geller-Mcgrath D.E."/>
            <person name="Sieber C.M."/>
            <person name="Emerson J.B."/>
            <person name="Anantharaman K."/>
            <person name="Thomas B.C."/>
            <person name="Malmstrom R."/>
            <person name="Stieglmeier M."/>
            <person name="Klingl A."/>
            <person name="Woyke T."/>
            <person name="Ryan C.M."/>
            <person name="Banfield J.F."/>
        </authorList>
    </citation>
    <scope>NUCLEOTIDE SEQUENCE [LARGE SCALE GENOMIC DNA]</scope>
    <source>
        <strain evidence="2">CG17_big_fil_post_rev_8_21_14_2_50_48_46</strain>
    </source>
</reference>
<dbReference type="Gene3D" id="1.20.58.220">
    <property type="entry name" value="Phosphate transport system protein phou homolog 2, domain 2"/>
    <property type="match status" value="1"/>
</dbReference>
<organism evidence="2 3">
    <name type="scientific">bacterium (Candidatus Blackallbacteria) CG17_big_fil_post_rev_8_21_14_2_50_48_46</name>
    <dbReference type="NCBI Taxonomy" id="2014261"/>
    <lineage>
        <taxon>Bacteria</taxon>
        <taxon>Candidatus Blackallbacteria</taxon>
    </lineage>
</organism>
<gene>
    <name evidence="2" type="ORF">COW36_00585</name>
</gene>
<dbReference type="Pfam" id="PF01865">
    <property type="entry name" value="PhoU_div"/>
    <property type="match status" value="1"/>
</dbReference>
<dbReference type="EMBL" id="PFFQ01000004">
    <property type="protein sequence ID" value="PIW19369.1"/>
    <property type="molecule type" value="Genomic_DNA"/>
</dbReference>
<evidence type="ECO:0008006" key="4">
    <source>
        <dbReference type="Google" id="ProtNLM"/>
    </source>
</evidence>